<evidence type="ECO:0000313" key="1">
    <source>
        <dbReference type="EMBL" id="MEI4279986.1"/>
    </source>
</evidence>
<evidence type="ECO:0000313" key="2">
    <source>
        <dbReference type="Proteomes" id="UP001373496"/>
    </source>
</evidence>
<dbReference type="InterPro" id="IPR014942">
    <property type="entry name" value="AbiEii"/>
</dbReference>
<dbReference type="RefSeq" id="WP_225233888.1">
    <property type="nucleotide sequence ID" value="NZ_JBAPLV010000018.1"/>
</dbReference>
<proteinExistence type="predicted"/>
<protein>
    <submittedName>
        <fullName evidence="1">Nucleotidyl transferase AbiEii/AbiGii toxin family protein</fullName>
    </submittedName>
</protein>
<keyword evidence="1" id="KW-0808">Transferase</keyword>
<accession>A0ABU8E8M3</accession>
<gene>
    <name evidence="1" type="ORF">UXQ13_16065</name>
</gene>
<organism evidence="1 2">
    <name type="scientific">Klenkia terrae</name>
    <dbReference type="NCBI Taxonomy" id="1052259"/>
    <lineage>
        <taxon>Bacteria</taxon>
        <taxon>Bacillati</taxon>
        <taxon>Actinomycetota</taxon>
        <taxon>Actinomycetes</taxon>
        <taxon>Geodermatophilales</taxon>
        <taxon>Geodermatophilaceae</taxon>
        <taxon>Klenkia</taxon>
    </lineage>
</organism>
<dbReference type="Proteomes" id="UP001373496">
    <property type="component" value="Unassembled WGS sequence"/>
</dbReference>
<name>A0ABU8E8M3_9ACTN</name>
<comment type="caution">
    <text evidence="1">The sequence shown here is derived from an EMBL/GenBank/DDBJ whole genome shotgun (WGS) entry which is preliminary data.</text>
</comment>
<keyword evidence="2" id="KW-1185">Reference proteome</keyword>
<reference evidence="1 2" key="1">
    <citation type="submission" date="2024-03" db="EMBL/GenBank/DDBJ databases">
        <title>Draft genome sequence of Klenkia terrae.</title>
        <authorList>
            <person name="Duangmal K."/>
            <person name="Chantavorakit T."/>
        </authorList>
    </citation>
    <scope>NUCLEOTIDE SEQUENCE [LARGE SCALE GENOMIC DNA]</scope>
    <source>
        <strain evidence="1 2">JCM 17786</strain>
    </source>
</reference>
<dbReference type="EMBL" id="JBAPLV010000018">
    <property type="protein sequence ID" value="MEI4279986.1"/>
    <property type="molecule type" value="Genomic_DNA"/>
</dbReference>
<dbReference type="Pfam" id="PF08843">
    <property type="entry name" value="AbiEii"/>
    <property type="match status" value="1"/>
</dbReference>
<sequence length="278" mass="29429">MLDFSNSTDPDVVGMAVALGTLGARAEEVGLEPMLVGASARTLWSIALTEGLPSRATQDVDVAVAVSSWDQLRTLTSLLTPEGNVEHRFVVEGVPVDVVPFGEVEAEDRTIRWADDHVMNVLGLREALDVRVPVLLPGGVRTSVPSVPALASLKVIAWLDRRLDTTRDAVDLAIIMGWWGTGPLLDEVYAAEHEEVLADCDFDPSRAGAALLGAGMADVLGPDGAAAVLGRLDDDSASRWAADAGWSNPVWRQRFSDLVAALGGRSGSTTGSSHKLRS</sequence>
<dbReference type="GO" id="GO:0016740">
    <property type="term" value="F:transferase activity"/>
    <property type="evidence" value="ECO:0007669"/>
    <property type="project" value="UniProtKB-KW"/>
</dbReference>